<dbReference type="GO" id="GO:0030983">
    <property type="term" value="F:mismatched DNA binding"/>
    <property type="evidence" value="ECO:0007669"/>
    <property type="project" value="InterPro"/>
</dbReference>
<accession>A0A9D9DJY0</accession>
<dbReference type="GO" id="GO:0005524">
    <property type="term" value="F:ATP binding"/>
    <property type="evidence" value="ECO:0007669"/>
    <property type="project" value="UniProtKB-KW"/>
</dbReference>
<keyword evidence="4" id="KW-0175">Coiled coil</keyword>
<dbReference type="SUPFAM" id="SSF52540">
    <property type="entry name" value="P-loop containing nucleoside triphosphate hydrolases"/>
    <property type="match status" value="1"/>
</dbReference>
<name>A0A9D9DJY0_9BACT</name>
<dbReference type="EMBL" id="JADINB010000001">
    <property type="protein sequence ID" value="MBO8428307.1"/>
    <property type="molecule type" value="Genomic_DNA"/>
</dbReference>
<evidence type="ECO:0000256" key="2">
    <source>
        <dbReference type="ARBA" id="ARBA00022840"/>
    </source>
</evidence>
<evidence type="ECO:0000313" key="6">
    <source>
        <dbReference type="EMBL" id="MBO8428307.1"/>
    </source>
</evidence>
<dbReference type="Pfam" id="PF00488">
    <property type="entry name" value="MutS_V"/>
    <property type="match status" value="1"/>
</dbReference>
<dbReference type="PANTHER" id="PTHR11361">
    <property type="entry name" value="DNA MISMATCH REPAIR PROTEIN MUTS FAMILY MEMBER"/>
    <property type="match status" value="1"/>
</dbReference>
<sequence>MTFKSLLDIDCGIRFMYDRLPLSSSSARTMLLESRAMTSKREIDLRYGKLNSLYNKECREIASKLTCLKDISNTIGRLGAGAVLDDIELFEIKYLATVSRDVAELMQKKRISVVNLPDLGDVMKILDPDSLNIPSFYIYDSYSSELAAVRKRMKALTGLGDRIPDENQARELAGLQQKNDELEEGVRRELSLKLSDKAGKLGHTLKNLSLLDIMIASVAQMKEMGLCFPAVVENGETFYKGMFNPAVKEAVEQKGGRYVQVDISFSRLPVTVVGANMGGKSVVLKSLALNQILAQFGLGIAAQTCCVSIVDKILFCIGDDQNAEKGISSFAAEMLAVNEVVEGVSRGENMLALLDEPARATNPIEGTALVEGLLDVLQHAAGSTILATHYNIVNRNVKRYRVAGLKEGKMDYSLIETESGDVPHEAIAIAQQLGVNKEWIESTKKYLN</sequence>
<reference evidence="6" key="2">
    <citation type="journal article" date="2021" name="PeerJ">
        <title>Extensive microbial diversity within the chicken gut microbiome revealed by metagenomics and culture.</title>
        <authorList>
            <person name="Gilroy R."/>
            <person name="Ravi A."/>
            <person name="Getino M."/>
            <person name="Pursley I."/>
            <person name="Horton D.L."/>
            <person name="Alikhan N.F."/>
            <person name="Baker D."/>
            <person name="Gharbi K."/>
            <person name="Hall N."/>
            <person name="Watson M."/>
            <person name="Adriaenssens E.M."/>
            <person name="Foster-Nyarko E."/>
            <person name="Jarju S."/>
            <person name="Secka A."/>
            <person name="Antonio M."/>
            <person name="Oren A."/>
            <person name="Chaudhuri R.R."/>
            <person name="La Ragione R."/>
            <person name="Hildebrand F."/>
            <person name="Pallen M.J."/>
        </authorList>
    </citation>
    <scope>NUCLEOTIDE SEQUENCE</scope>
    <source>
        <strain evidence="6">15467</strain>
    </source>
</reference>
<gene>
    <name evidence="6" type="ORF">IAC68_00020</name>
</gene>
<evidence type="ECO:0000256" key="1">
    <source>
        <dbReference type="ARBA" id="ARBA00022741"/>
    </source>
</evidence>
<dbReference type="GO" id="GO:0140664">
    <property type="term" value="F:ATP-dependent DNA damage sensor activity"/>
    <property type="evidence" value="ECO:0007669"/>
    <property type="project" value="InterPro"/>
</dbReference>
<dbReference type="InterPro" id="IPR000432">
    <property type="entry name" value="DNA_mismatch_repair_MutS_C"/>
</dbReference>
<proteinExistence type="predicted"/>
<dbReference type="Proteomes" id="UP000823635">
    <property type="component" value="Unassembled WGS sequence"/>
</dbReference>
<organism evidence="6 7">
    <name type="scientific">Candidatus Egerieousia excrementavium</name>
    <dbReference type="NCBI Taxonomy" id="2840778"/>
    <lineage>
        <taxon>Bacteria</taxon>
        <taxon>Pseudomonadati</taxon>
        <taxon>Bacteroidota</taxon>
        <taxon>Bacteroidia</taxon>
        <taxon>Bacteroidales</taxon>
        <taxon>Candidatus Egerieousia</taxon>
    </lineage>
</organism>
<dbReference type="InterPro" id="IPR045076">
    <property type="entry name" value="MutS"/>
</dbReference>
<keyword evidence="3" id="KW-0238">DNA-binding</keyword>
<dbReference type="SMART" id="SM00534">
    <property type="entry name" value="MUTSac"/>
    <property type="match status" value="1"/>
</dbReference>
<keyword evidence="1" id="KW-0547">Nucleotide-binding</keyword>
<dbReference type="InterPro" id="IPR027417">
    <property type="entry name" value="P-loop_NTPase"/>
</dbReference>
<evidence type="ECO:0000313" key="7">
    <source>
        <dbReference type="Proteomes" id="UP000823635"/>
    </source>
</evidence>
<reference evidence="6" key="1">
    <citation type="submission" date="2020-10" db="EMBL/GenBank/DDBJ databases">
        <authorList>
            <person name="Gilroy R."/>
        </authorList>
    </citation>
    <scope>NUCLEOTIDE SEQUENCE</scope>
    <source>
        <strain evidence="6">15467</strain>
    </source>
</reference>
<evidence type="ECO:0000259" key="5">
    <source>
        <dbReference type="SMART" id="SM00534"/>
    </source>
</evidence>
<keyword evidence="2" id="KW-0067">ATP-binding</keyword>
<protein>
    <recommendedName>
        <fullName evidence="5">DNA mismatch repair proteins mutS family domain-containing protein</fullName>
    </recommendedName>
</protein>
<dbReference type="GO" id="GO:0006298">
    <property type="term" value="P:mismatch repair"/>
    <property type="evidence" value="ECO:0007669"/>
    <property type="project" value="InterPro"/>
</dbReference>
<feature type="domain" description="DNA mismatch repair proteins mutS family" evidence="5">
    <location>
        <begin position="269"/>
        <end position="448"/>
    </location>
</feature>
<dbReference type="AlphaFoldDB" id="A0A9D9DJY0"/>
<evidence type="ECO:0000256" key="4">
    <source>
        <dbReference type="SAM" id="Coils"/>
    </source>
</evidence>
<feature type="coiled-coil region" evidence="4">
    <location>
        <begin position="165"/>
        <end position="192"/>
    </location>
</feature>
<dbReference type="Gene3D" id="3.40.50.300">
    <property type="entry name" value="P-loop containing nucleotide triphosphate hydrolases"/>
    <property type="match status" value="1"/>
</dbReference>
<evidence type="ECO:0000256" key="3">
    <source>
        <dbReference type="ARBA" id="ARBA00023125"/>
    </source>
</evidence>
<comment type="caution">
    <text evidence="6">The sequence shown here is derived from an EMBL/GenBank/DDBJ whole genome shotgun (WGS) entry which is preliminary data.</text>
</comment>